<keyword evidence="9" id="KW-1185">Reference proteome</keyword>
<sequence length="222" mass="25785">MNRKQKNKEEEEEEDKEINNLLLTLMEDYSDSVIPPLLDLSHLHEDIENKSLSSRKRCRDGDYKEEMIQIVKIQKDRRDIMKENFNVLQTMVPNLFPKASRERILDETISHIEFLKKEVERLEEKKNSSSTMVTKGKMSMYSNLNSSINVTVSGNVFLFRIQTLARHRMVTEVFMAFQKHGAEVLASNVVVNHGQLTLIVTAFVDGNKDDIVEKIKRDVMVL</sequence>
<dbReference type="Pfam" id="PF00010">
    <property type="entry name" value="HLH"/>
    <property type="match status" value="1"/>
</dbReference>
<feature type="domain" description="BHLH" evidence="7">
    <location>
        <begin position="65"/>
        <end position="115"/>
    </location>
</feature>
<accession>A0ABQ8IAD9</accession>
<evidence type="ECO:0000256" key="4">
    <source>
        <dbReference type="ARBA" id="ARBA00023163"/>
    </source>
</evidence>
<dbReference type="PANTHER" id="PTHR46772">
    <property type="entry name" value="BHLH DOMAIN-CONTAINING PROTEIN"/>
    <property type="match status" value="1"/>
</dbReference>
<dbReference type="InterPro" id="IPR011598">
    <property type="entry name" value="bHLH_dom"/>
</dbReference>
<evidence type="ECO:0000256" key="3">
    <source>
        <dbReference type="ARBA" id="ARBA00023125"/>
    </source>
</evidence>
<protein>
    <recommendedName>
        <fullName evidence="7">BHLH domain-containing protein</fullName>
    </recommendedName>
</protein>
<evidence type="ECO:0000256" key="5">
    <source>
        <dbReference type="ARBA" id="ARBA00023242"/>
    </source>
</evidence>
<dbReference type="CDD" id="cd11393">
    <property type="entry name" value="bHLH_AtbHLH_like"/>
    <property type="match status" value="1"/>
</dbReference>
<keyword evidence="5" id="KW-0539">Nucleus</keyword>
<dbReference type="PROSITE" id="PS50888">
    <property type="entry name" value="BHLH"/>
    <property type="match status" value="1"/>
</dbReference>
<dbReference type="EMBL" id="JAFEMO010000003">
    <property type="protein sequence ID" value="KAH7573622.1"/>
    <property type="molecule type" value="Genomic_DNA"/>
</dbReference>
<dbReference type="InterPro" id="IPR044278">
    <property type="entry name" value="BHLH95-like"/>
</dbReference>
<dbReference type="Gene3D" id="4.10.280.10">
    <property type="entry name" value="Helix-loop-helix DNA-binding domain"/>
    <property type="match status" value="1"/>
</dbReference>
<dbReference type="SMART" id="SM00353">
    <property type="entry name" value="HLH"/>
    <property type="match status" value="1"/>
</dbReference>
<keyword evidence="6" id="KW-0175">Coiled coil</keyword>
<evidence type="ECO:0000256" key="6">
    <source>
        <dbReference type="SAM" id="Coils"/>
    </source>
</evidence>
<dbReference type="InterPro" id="IPR036638">
    <property type="entry name" value="HLH_DNA-bd_sf"/>
</dbReference>
<dbReference type="PANTHER" id="PTHR46772:SF6">
    <property type="entry name" value="BHLH DOMAIN-CONTAINING PROTEIN"/>
    <property type="match status" value="1"/>
</dbReference>
<dbReference type="SUPFAM" id="SSF47459">
    <property type="entry name" value="HLH, helix-loop-helix DNA-binding domain"/>
    <property type="match status" value="1"/>
</dbReference>
<organism evidence="8 9">
    <name type="scientific">Xanthoceras sorbifolium</name>
    <dbReference type="NCBI Taxonomy" id="99658"/>
    <lineage>
        <taxon>Eukaryota</taxon>
        <taxon>Viridiplantae</taxon>
        <taxon>Streptophyta</taxon>
        <taxon>Embryophyta</taxon>
        <taxon>Tracheophyta</taxon>
        <taxon>Spermatophyta</taxon>
        <taxon>Magnoliopsida</taxon>
        <taxon>eudicotyledons</taxon>
        <taxon>Gunneridae</taxon>
        <taxon>Pentapetalae</taxon>
        <taxon>rosids</taxon>
        <taxon>malvids</taxon>
        <taxon>Sapindales</taxon>
        <taxon>Sapindaceae</taxon>
        <taxon>Xanthoceroideae</taxon>
        <taxon>Xanthoceras</taxon>
    </lineage>
</organism>
<keyword evidence="4" id="KW-0804">Transcription</keyword>
<evidence type="ECO:0000256" key="2">
    <source>
        <dbReference type="ARBA" id="ARBA00023015"/>
    </source>
</evidence>
<keyword evidence="3" id="KW-0238">DNA-binding</keyword>
<name>A0ABQ8IAD9_9ROSI</name>
<proteinExistence type="predicted"/>
<dbReference type="InterPro" id="IPR045239">
    <property type="entry name" value="bHLH95_bHLH"/>
</dbReference>
<comment type="caution">
    <text evidence="8">The sequence shown here is derived from an EMBL/GenBank/DDBJ whole genome shotgun (WGS) entry which is preliminary data.</text>
</comment>
<keyword evidence="2" id="KW-0805">Transcription regulation</keyword>
<evidence type="ECO:0000256" key="1">
    <source>
        <dbReference type="ARBA" id="ARBA00004123"/>
    </source>
</evidence>
<evidence type="ECO:0000313" key="9">
    <source>
        <dbReference type="Proteomes" id="UP000827721"/>
    </source>
</evidence>
<feature type="coiled-coil region" evidence="6">
    <location>
        <begin position="105"/>
        <end position="132"/>
    </location>
</feature>
<reference evidence="8 9" key="1">
    <citation type="submission" date="2021-02" db="EMBL/GenBank/DDBJ databases">
        <title>Plant Genome Project.</title>
        <authorList>
            <person name="Zhang R.-G."/>
        </authorList>
    </citation>
    <scope>NUCLEOTIDE SEQUENCE [LARGE SCALE GENOMIC DNA]</scope>
    <source>
        <tissue evidence="8">Leaves</tissue>
    </source>
</reference>
<evidence type="ECO:0000259" key="7">
    <source>
        <dbReference type="PROSITE" id="PS50888"/>
    </source>
</evidence>
<evidence type="ECO:0000313" key="8">
    <source>
        <dbReference type="EMBL" id="KAH7573622.1"/>
    </source>
</evidence>
<gene>
    <name evidence="8" type="ORF">JRO89_XS03G0181700</name>
</gene>
<comment type="subcellular location">
    <subcellularLocation>
        <location evidence="1">Nucleus</location>
    </subcellularLocation>
</comment>
<dbReference type="Proteomes" id="UP000827721">
    <property type="component" value="Unassembled WGS sequence"/>
</dbReference>